<reference evidence="2 3" key="1">
    <citation type="submission" date="2015-10" db="EMBL/GenBank/DDBJ databases">
        <title>Genome analyses suggest a sexual origin of heterokaryosis in a supposedly ancient asexual fungus.</title>
        <authorList>
            <person name="Ropars J."/>
            <person name="Sedzielewska K."/>
            <person name="Noel J."/>
            <person name="Charron P."/>
            <person name="Farinelli L."/>
            <person name="Marton T."/>
            <person name="Kruger M."/>
            <person name="Pelin A."/>
            <person name="Brachmann A."/>
            <person name="Corradi N."/>
        </authorList>
    </citation>
    <scope>NUCLEOTIDE SEQUENCE [LARGE SCALE GENOMIC DNA]</scope>
    <source>
        <strain evidence="2 3">A4</strain>
    </source>
</reference>
<keyword evidence="3" id="KW-1185">Reference proteome</keyword>
<dbReference type="Proteomes" id="UP000234323">
    <property type="component" value="Unassembled WGS sequence"/>
</dbReference>
<feature type="chain" id="PRO_5014144593" evidence="1">
    <location>
        <begin position="19"/>
        <end position="61"/>
    </location>
</feature>
<accession>A0A2I1GM16</accession>
<organism evidence="2 3">
    <name type="scientific">Rhizophagus irregularis</name>
    <dbReference type="NCBI Taxonomy" id="588596"/>
    <lineage>
        <taxon>Eukaryota</taxon>
        <taxon>Fungi</taxon>
        <taxon>Fungi incertae sedis</taxon>
        <taxon>Mucoromycota</taxon>
        <taxon>Glomeromycotina</taxon>
        <taxon>Glomeromycetes</taxon>
        <taxon>Glomerales</taxon>
        <taxon>Glomeraceae</taxon>
        <taxon>Rhizophagus</taxon>
    </lineage>
</organism>
<keyword evidence="1" id="KW-0732">Signal</keyword>
<gene>
    <name evidence="2" type="ORF">RhiirA4_213090</name>
</gene>
<evidence type="ECO:0000313" key="3">
    <source>
        <dbReference type="Proteomes" id="UP000234323"/>
    </source>
</evidence>
<dbReference type="AlphaFoldDB" id="A0A2I1GM16"/>
<proteinExistence type="predicted"/>
<feature type="signal peptide" evidence="1">
    <location>
        <begin position="1"/>
        <end position="18"/>
    </location>
</feature>
<sequence length="61" mass="7104">MKKITINILLYLFFFCSPNKLSVVVEAIVSNLSYNYPNNKSYRNHSSISFIRGLFEKKILS</sequence>
<comment type="caution">
    <text evidence="2">The sequence shown here is derived from an EMBL/GenBank/DDBJ whole genome shotgun (WGS) entry which is preliminary data.</text>
</comment>
<dbReference type="EMBL" id="LLXI01000565">
    <property type="protein sequence ID" value="PKY47655.1"/>
    <property type="molecule type" value="Genomic_DNA"/>
</dbReference>
<name>A0A2I1GM16_9GLOM</name>
<evidence type="ECO:0000256" key="1">
    <source>
        <dbReference type="SAM" id="SignalP"/>
    </source>
</evidence>
<protein>
    <submittedName>
        <fullName evidence="2">Uncharacterized protein</fullName>
    </submittedName>
</protein>
<evidence type="ECO:0000313" key="2">
    <source>
        <dbReference type="EMBL" id="PKY47655.1"/>
    </source>
</evidence>